<organism evidence="3 4">
    <name type="scientific">Mycena belliarum</name>
    <dbReference type="NCBI Taxonomy" id="1033014"/>
    <lineage>
        <taxon>Eukaryota</taxon>
        <taxon>Fungi</taxon>
        <taxon>Dikarya</taxon>
        <taxon>Basidiomycota</taxon>
        <taxon>Agaricomycotina</taxon>
        <taxon>Agaricomycetes</taxon>
        <taxon>Agaricomycetidae</taxon>
        <taxon>Agaricales</taxon>
        <taxon>Marasmiineae</taxon>
        <taxon>Mycenaceae</taxon>
        <taxon>Mycena</taxon>
    </lineage>
</organism>
<evidence type="ECO:0000256" key="2">
    <source>
        <dbReference type="SAM" id="SignalP"/>
    </source>
</evidence>
<dbReference type="EMBL" id="JARJCN010000040">
    <property type="protein sequence ID" value="KAJ7083610.1"/>
    <property type="molecule type" value="Genomic_DNA"/>
</dbReference>
<feature type="chain" id="PRO_5042038602" evidence="2">
    <location>
        <begin position="16"/>
        <end position="92"/>
    </location>
</feature>
<name>A0AAD6TY22_9AGAR</name>
<gene>
    <name evidence="3" type="ORF">B0H15DRAFT_850130</name>
</gene>
<dbReference type="AlphaFoldDB" id="A0AAD6TY22"/>
<feature type="signal peptide" evidence="2">
    <location>
        <begin position="1"/>
        <end position="15"/>
    </location>
</feature>
<proteinExistence type="predicted"/>
<comment type="caution">
    <text evidence="3">The sequence shown here is derived from an EMBL/GenBank/DDBJ whole genome shotgun (WGS) entry which is preliminary data.</text>
</comment>
<evidence type="ECO:0000313" key="3">
    <source>
        <dbReference type="EMBL" id="KAJ7083610.1"/>
    </source>
</evidence>
<reference evidence="3" key="1">
    <citation type="submission" date="2023-03" db="EMBL/GenBank/DDBJ databases">
        <title>Massive genome expansion in bonnet fungi (Mycena s.s.) driven by repeated elements and novel gene families across ecological guilds.</title>
        <authorList>
            <consortium name="Lawrence Berkeley National Laboratory"/>
            <person name="Harder C.B."/>
            <person name="Miyauchi S."/>
            <person name="Viragh M."/>
            <person name="Kuo A."/>
            <person name="Thoen E."/>
            <person name="Andreopoulos B."/>
            <person name="Lu D."/>
            <person name="Skrede I."/>
            <person name="Drula E."/>
            <person name="Henrissat B."/>
            <person name="Morin E."/>
            <person name="Kohler A."/>
            <person name="Barry K."/>
            <person name="LaButti K."/>
            <person name="Morin E."/>
            <person name="Salamov A."/>
            <person name="Lipzen A."/>
            <person name="Mereny Z."/>
            <person name="Hegedus B."/>
            <person name="Baldrian P."/>
            <person name="Stursova M."/>
            <person name="Weitz H."/>
            <person name="Taylor A."/>
            <person name="Grigoriev I.V."/>
            <person name="Nagy L.G."/>
            <person name="Martin F."/>
            <person name="Kauserud H."/>
        </authorList>
    </citation>
    <scope>NUCLEOTIDE SEQUENCE</scope>
    <source>
        <strain evidence="3">CBHHK173m</strain>
    </source>
</reference>
<protein>
    <submittedName>
        <fullName evidence="3">Uncharacterized protein</fullName>
    </submittedName>
</protein>
<sequence>MRGRGARLELALLVLAGGRIDEEAALAVAWKRGWENGAGTGGTFICCTSGRARMLWVARAGSRASGTGGGGIIPQTSNPSGSGLVIDVSAEE</sequence>
<feature type="region of interest" description="Disordered" evidence="1">
    <location>
        <begin position="63"/>
        <end position="92"/>
    </location>
</feature>
<evidence type="ECO:0000256" key="1">
    <source>
        <dbReference type="SAM" id="MobiDB-lite"/>
    </source>
</evidence>
<keyword evidence="4" id="KW-1185">Reference proteome</keyword>
<keyword evidence="2" id="KW-0732">Signal</keyword>
<dbReference type="Proteomes" id="UP001222325">
    <property type="component" value="Unassembled WGS sequence"/>
</dbReference>
<evidence type="ECO:0000313" key="4">
    <source>
        <dbReference type="Proteomes" id="UP001222325"/>
    </source>
</evidence>
<accession>A0AAD6TY22</accession>